<feature type="compositionally biased region" description="Basic and acidic residues" evidence="1">
    <location>
        <begin position="132"/>
        <end position="141"/>
    </location>
</feature>
<dbReference type="Pfam" id="PF04059">
    <property type="entry name" value="RRM_2"/>
    <property type="match status" value="1"/>
</dbReference>
<gene>
    <name evidence="3" type="ORF">TEA_000693</name>
</gene>
<sequence>MAMVLSKPLNPKAQSWYPNPLYLARHVFQKPPPELLPPPAHWLPPPSHYMYFNFLPTYHHPISWYNLRSQPQPFSAQPPPSSPPTATASCGFGETGGKFMREKKRLDRGRPGLSYRGRVCRYGTSRPVWMPKESKSGKDVDACVYSSPHRRRPPPPPPPPPSSDDVSLSGRTTVMIKNIPYQYRRNMLLAFLDNLCQEQNDKAKSESESESVRFEYDFVYLPMDFWRGDNLGYAFVNFTTAMAATKVQGLLQNHKWAIFEDSFGVVRQSNKICEISWARIQDLVKHFRNSNFVCSNLEYLPVVLSPPRDGTASLTSPTTIGRCLETVNRRPLKN</sequence>
<evidence type="ECO:0000313" key="4">
    <source>
        <dbReference type="Proteomes" id="UP000306102"/>
    </source>
</evidence>
<feature type="domain" description="Mei2-like C-terminal RNA recognition motif" evidence="2">
    <location>
        <begin position="171"/>
        <end position="282"/>
    </location>
</feature>
<accession>A0A4S4DV09</accession>
<dbReference type="Gene3D" id="3.30.70.330">
    <property type="match status" value="1"/>
</dbReference>
<feature type="region of interest" description="Disordered" evidence="1">
    <location>
        <begin position="72"/>
        <end position="112"/>
    </location>
</feature>
<evidence type="ECO:0000313" key="3">
    <source>
        <dbReference type="EMBL" id="THG07131.1"/>
    </source>
</evidence>
<dbReference type="InterPro" id="IPR035979">
    <property type="entry name" value="RBD_domain_sf"/>
</dbReference>
<dbReference type="InterPro" id="IPR007201">
    <property type="entry name" value="Mei2-like_Rrm_C"/>
</dbReference>
<dbReference type="EMBL" id="SDRB02010223">
    <property type="protein sequence ID" value="THG07131.1"/>
    <property type="molecule type" value="Genomic_DNA"/>
</dbReference>
<keyword evidence="4" id="KW-1185">Reference proteome</keyword>
<protein>
    <recommendedName>
        <fullName evidence="2">Mei2-like C-terminal RNA recognition motif domain-containing protein</fullName>
    </recommendedName>
</protein>
<evidence type="ECO:0000256" key="1">
    <source>
        <dbReference type="SAM" id="MobiDB-lite"/>
    </source>
</evidence>
<comment type="caution">
    <text evidence="3">The sequence shown here is derived from an EMBL/GenBank/DDBJ whole genome shotgun (WGS) entry which is preliminary data.</text>
</comment>
<dbReference type="AlphaFoldDB" id="A0A4S4DV09"/>
<reference evidence="3 4" key="1">
    <citation type="journal article" date="2018" name="Proc. Natl. Acad. Sci. U.S.A.">
        <title>Draft genome sequence of Camellia sinensis var. sinensis provides insights into the evolution of the tea genome and tea quality.</title>
        <authorList>
            <person name="Wei C."/>
            <person name="Yang H."/>
            <person name="Wang S."/>
            <person name="Zhao J."/>
            <person name="Liu C."/>
            <person name="Gao L."/>
            <person name="Xia E."/>
            <person name="Lu Y."/>
            <person name="Tai Y."/>
            <person name="She G."/>
            <person name="Sun J."/>
            <person name="Cao H."/>
            <person name="Tong W."/>
            <person name="Gao Q."/>
            <person name="Li Y."/>
            <person name="Deng W."/>
            <person name="Jiang X."/>
            <person name="Wang W."/>
            <person name="Chen Q."/>
            <person name="Zhang S."/>
            <person name="Li H."/>
            <person name="Wu J."/>
            <person name="Wang P."/>
            <person name="Li P."/>
            <person name="Shi C."/>
            <person name="Zheng F."/>
            <person name="Jian J."/>
            <person name="Huang B."/>
            <person name="Shan D."/>
            <person name="Shi M."/>
            <person name="Fang C."/>
            <person name="Yue Y."/>
            <person name="Li F."/>
            <person name="Li D."/>
            <person name="Wei S."/>
            <person name="Han B."/>
            <person name="Jiang C."/>
            <person name="Yin Y."/>
            <person name="Xia T."/>
            <person name="Zhang Z."/>
            <person name="Bennetzen J.L."/>
            <person name="Zhao S."/>
            <person name="Wan X."/>
        </authorList>
    </citation>
    <scope>NUCLEOTIDE SEQUENCE [LARGE SCALE GENOMIC DNA]</scope>
    <source>
        <strain evidence="4">cv. Shuchazao</strain>
        <tissue evidence="3">Leaf</tissue>
    </source>
</reference>
<dbReference type="InterPro" id="IPR012677">
    <property type="entry name" value="Nucleotide-bd_a/b_plait_sf"/>
</dbReference>
<dbReference type="Proteomes" id="UP000306102">
    <property type="component" value="Unassembled WGS sequence"/>
</dbReference>
<organism evidence="3 4">
    <name type="scientific">Camellia sinensis var. sinensis</name>
    <name type="common">China tea</name>
    <dbReference type="NCBI Taxonomy" id="542762"/>
    <lineage>
        <taxon>Eukaryota</taxon>
        <taxon>Viridiplantae</taxon>
        <taxon>Streptophyta</taxon>
        <taxon>Embryophyta</taxon>
        <taxon>Tracheophyta</taxon>
        <taxon>Spermatophyta</taxon>
        <taxon>Magnoliopsida</taxon>
        <taxon>eudicotyledons</taxon>
        <taxon>Gunneridae</taxon>
        <taxon>Pentapetalae</taxon>
        <taxon>asterids</taxon>
        <taxon>Ericales</taxon>
        <taxon>Theaceae</taxon>
        <taxon>Camellia</taxon>
    </lineage>
</organism>
<feature type="region of interest" description="Disordered" evidence="1">
    <location>
        <begin position="131"/>
        <end position="168"/>
    </location>
</feature>
<evidence type="ECO:0000259" key="2">
    <source>
        <dbReference type="Pfam" id="PF04059"/>
    </source>
</evidence>
<proteinExistence type="predicted"/>
<name>A0A4S4DV09_CAMSN</name>
<dbReference type="SUPFAM" id="SSF54928">
    <property type="entry name" value="RNA-binding domain, RBD"/>
    <property type="match status" value="1"/>
</dbReference>
<dbReference type="GO" id="GO:0003676">
    <property type="term" value="F:nucleic acid binding"/>
    <property type="evidence" value="ECO:0007669"/>
    <property type="project" value="InterPro"/>
</dbReference>